<dbReference type="Proteomes" id="UP001627284">
    <property type="component" value="Unassembled WGS sequence"/>
</dbReference>
<keyword evidence="2" id="KW-1185">Reference proteome</keyword>
<dbReference type="AlphaFoldDB" id="A0ABD2TQN1"/>
<evidence type="ECO:0000313" key="1">
    <source>
        <dbReference type="EMBL" id="KAL3358723.1"/>
    </source>
</evidence>
<reference evidence="1 2" key="1">
    <citation type="submission" date="2024-05" db="EMBL/GenBank/DDBJ databases">
        <title>De novo assembly of an allotetraploid wild potato.</title>
        <authorList>
            <person name="Hosaka A.J."/>
        </authorList>
    </citation>
    <scope>NUCLEOTIDE SEQUENCE [LARGE SCALE GENOMIC DNA]</scope>
    <source>
        <tissue evidence="1">Young leaves</tissue>
    </source>
</reference>
<organism evidence="1 2">
    <name type="scientific">Solanum stoloniferum</name>
    <dbReference type="NCBI Taxonomy" id="62892"/>
    <lineage>
        <taxon>Eukaryota</taxon>
        <taxon>Viridiplantae</taxon>
        <taxon>Streptophyta</taxon>
        <taxon>Embryophyta</taxon>
        <taxon>Tracheophyta</taxon>
        <taxon>Spermatophyta</taxon>
        <taxon>Magnoliopsida</taxon>
        <taxon>eudicotyledons</taxon>
        <taxon>Gunneridae</taxon>
        <taxon>Pentapetalae</taxon>
        <taxon>asterids</taxon>
        <taxon>lamiids</taxon>
        <taxon>Solanales</taxon>
        <taxon>Solanaceae</taxon>
        <taxon>Solanoideae</taxon>
        <taxon>Solaneae</taxon>
        <taxon>Solanum</taxon>
    </lineage>
</organism>
<gene>
    <name evidence="1" type="ORF">AABB24_015698</name>
</gene>
<dbReference type="EMBL" id="JBJKTR010000009">
    <property type="protein sequence ID" value="KAL3358723.1"/>
    <property type="molecule type" value="Genomic_DNA"/>
</dbReference>
<comment type="caution">
    <text evidence="1">The sequence shown here is derived from an EMBL/GenBank/DDBJ whole genome shotgun (WGS) entry which is preliminary data.</text>
</comment>
<feature type="non-terminal residue" evidence="1">
    <location>
        <position position="1"/>
    </location>
</feature>
<evidence type="ECO:0000313" key="2">
    <source>
        <dbReference type="Proteomes" id="UP001627284"/>
    </source>
</evidence>
<accession>A0ABD2TQN1</accession>
<protein>
    <submittedName>
        <fullName evidence="1">Uncharacterized protein</fullName>
    </submittedName>
</protein>
<name>A0ABD2TQN1_9SOLN</name>
<sequence>QNHTTLPHRLKLLLFPRSDASPSPSSFFPKRFAPFPGLPKKTAVDRRKATISGGLQHHPPRRPSIIAPSYQLYIPSIIFYEPKQTSKALPPALLRLKKAKGMKNHRIWG</sequence>
<proteinExistence type="predicted"/>